<protein>
    <recommendedName>
        <fullName evidence="19">Cbb3-type cytochrome c oxidase subunit</fullName>
    </recommendedName>
</protein>
<evidence type="ECO:0000256" key="1">
    <source>
        <dbReference type="ARBA" id="ARBA00004533"/>
    </source>
</evidence>
<dbReference type="Proteomes" id="UP000237655">
    <property type="component" value="Chromosome"/>
</dbReference>
<dbReference type="AlphaFoldDB" id="A0A2S0MPW4"/>
<comment type="cofactor">
    <cofactor evidence="19 21">
        <name>heme c</name>
        <dbReference type="ChEBI" id="CHEBI:61717"/>
    </cofactor>
    <text evidence="19 21">Binds 2 heme C groups per subunit.</text>
</comment>
<dbReference type="UniPathway" id="UPA00705"/>
<dbReference type="PANTHER" id="PTHR33751:SF1">
    <property type="entry name" value="CBB3-TYPE CYTOCHROME C OXIDASE SUBUNIT FIXP"/>
    <property type="match status" value="1"/>
</dbReference>
<dbReference type="InterPro" id="IPR050597">
    <property type="entry name" value="Cytochrome_c_Oxidase_Subunit"/>
</dbReference>
<comment type="subcellular location">
    <subcellularLocation>
        <location evidence="1 19">Cell inner membrane</location>
    </subcellularLocation>
</comment>
<evidence type="ECO:0000256" key="21">
    <source>
        <dbReference type="PIRSR" id="PIRSR000006-2"/>
    </source>
</evidence>
<evidence type="ECO:0000259" key="24">
    <source>
        <dbReference type="PROSITE" id="PS51007"/>
    </source>
</evidence>
<dbReference type="GO" id="GO:0005506">
    <property type="term" value="F:iron ion binding"/>
    <property type="evidence" value="ECO:0007669"/>
    <property type="project" value="InterPro"/>
</dbReference>
<evidence type="ECO:0000256" key="8">
    <source>
        <dbReference type="ARBA" id="ARBA00022660"/>
    </source>
</evidence>
<keyword evidence="5 19" id="KW-1003">Cell membrane</keyword>
<feature type="domain" description="Cytochrome c" evidence="24">
    <location>
        <begin position="115"/>
        <end position="205"/>
    </location>
</feature>
<dbReference type="Pfam" id="PF14715">
    <property type="entry name" value="FixP_N"/>
    <property type="match status" value="1"/>
</dbReference>
<evidence type="ECO:0000256" key="6">
    <source>
        <dbReference type="ARBA" id="ARBA00022519"/>
    </source>
</evidence>
<feature type="binding site" description="axial binding residue" evidence="20">
    <location>
        <position position="180"/>
    </location>
    <ligand>
        <name>heme c</name>
        <dbReference type="ChEBI" id="CHEBI:61717"/>
        <label>2</label>
    </ligand>
    <ligandPart>
        <name>Fe</name>
        <dbReference type="ChEBI" id="CHEBI:18248"/>
    </ligandPart>
</feature>
<gene>
    <name evidence="25" type="primary">ccoP</name>
    <name evidence="25" type="ORF">C6Y53_09495</name>
</gene>
<feature type="binding site" description="covalent" evidence="21">
    <location>
        <position position="131"/>
    </location>
    <ligand>
        <name>heme c</name>
        <dbReference type="ChEBI" id="CHEBI:61717"/>
        <label>1</label>
    </ligand>
</feature>
<dbReference type="SUPFAM" id="SSF46626">
    <property type="entry name" value="Cytochrome c"/>
    <property type="match status" value="2"/>
</dbReference>
<feature type="transmembrane region" description="Helical" evidence="23">
    <location>
        <begin position="39"/>
        <end position="61"/>
    </location>
</feature>
<keyword evidence="6 19" id="KW-0997">Cell inner membrane</keyword>
<feature type="binding site" description="covalent" evidence="21">
    <location>
        <position position="128"/>
    </location>
    <ligand>
        <name>heme c</name>
        <dbReference type="ChEBI" id="CHEBI:61717"/>
        <label>1</label>
    </ligand>
</feature>
<keyword evidence="13 19" id="KW-0249">Electron transport</keyword>
<evidence type="ECO:0000256" key="2">
    <source>
        <dbReference type="ARBA" id="ARBA00004673"/>
    </source>
</evidence>
<keyword evidence="10 19" id="KW-0479">Metal-binding</keyword>
<dbReference type="PRINTS" id="PR00605">
    <property type="entry name" value="CYTCHROMECIC"/>
</dbReference>
<evidence type="ECO:0000256" key="18">
    <source>
        <dbReference type="ARBA" id="ARBA00023136"/>
    </source>
</evidence>
<dbReference type="GO" id="GO:1902600">
    <property type="term" value="P:proton transmembrane transport"/>
    <property type="evidence" value="ECO:0007669"/>
    <property type="project" value="UniProtKB-KW"/>
</dbReference>
<evidence type="ECO:0000256" key="23">
    <source>
        <dbReference type="SAM" id="Phobius"/>
    </source>
</evidence>
<dbReference type="InterPro" id="IPR008168">
    <property type="entry name" value="Cyt_C_IC"/>
</dbReference>
<dbReference type="Pfam" id="PF13442">
    <property type="entry name" value="Cytochrome_CBB3"/>
    <property type="match status" value="2"/>
</dbReference>
<comment type="pathway">
    <text evidence="2 19">Energy metabolism; oxidative phosphorylation.</text>
</comment>
<dbReference type="InterPro" id="IPR009056">
    <property type="entry name" value="Cyt_c-like_dom"/>
</dbReference>
<dbReference type="PIRSF" id="PIRSF000006">
    <property type="entry name" value="Cbb3-Cox_fixP"/>
    <property type="match status" value="1"/>
</dbReference>
<evidence type="ECO:0000256" key="15">
    <source>
        <dbReference type="ARBA" id="ARBA00023002"/>
    </source>
</evidence>
<dbReference type="InterPro" id="IPR032858">
    <property type="entry name" value="CcoP_N"/>
</dbReference>
<feature type="binding site" description="axial binding residue" evidence="20">
    <location>
        <position position="132"/>
    </location>
    <ligand>
        <name>heme c</name>
        <dbReference type="ChEBI" id="CHEBI:61717"/>
        <label>1</label>
    </ligand>
    <ligandPart>
        <name>Fe</name>
        <dbReference type="ChEBI" id="CHEBI:18248"/>
    </ligandPart>
</feature>
<comment type="similarity">
    <text evidence="3 19">Belongs to the CcoP / FixP family.</text>
</comment>
<evidence type="ECO:0000256" key="17">
    <source>
        <dbReference type="ARBA" id="ARBA00023065"/>
    </source>
</evidence>
<evidence type="ECO:0000256" key="7">
    <source>
        <dbReference type="ARBA" id="ARBA00022617"/>
    </source>
</evidence>
<dbReference type="GO" id="GO:0016491">
    <property type="term" value="F:oxidoreductase activity"/>
    <property type="evidence" value="ECO:0007669"/>
    <property type="project" value="UniProtKB-KW"/>
</dbReference>
<feature type="region of interest" description="Disordered" evidence="22">
    <location>
        <begin position="1"/>
        <end position="22"/>
    </location>
</feature>
<keyword evidence="12 19" id="KW-0375">Hydrogen ion transport</keyword>
<accession>A0A2S0MPW4</accession>
<dbReference type="GO" id="GO:0020037">
    <property type="term" value="F:heme binding"/>
    <property type="evidence" value="ECO:0007669"/>
    <property type="project" value="InterPro"/>
</dbReference>
<evidence type="ECO:0000256" key="12">
    <source>
        <dbReference type="ARBA" id="ARBA00022781"/>
    </source>
</evidence>
<dbReference type="InterPro" id="IPR038414">
    <property type="entry name" value="CcoP_N_sf"/>
</dbReference>
<name>A0A2S0MPW4_9RHOB</name>
<evidence type="ECO:0000256" key="20">
    <source>
        <dbReference type="PIRSR" id="PIRSR000006-1"/>
    </source>
</evidence>
<evidence type="ECO:0000313" key="25">
    <source>
        <dbReference type="EMBL" id="AVO37915.1"/>
    </source>
</evidence>
<proteinExistence type="inferred from homology"/>
<evidence type="ECO:0000256" key="11">
    <source>
        <dbReference type="ARBA" id="ARBA00022737"/>
    </source>
</evidence>
<evidence type="ECO:0000313" key="26">
    <source>
        <dbReference type="Proteomes" id="UP000237655"/>
    </source>
</evidence>
<keyword evidence="7 19" id="KW-0349">Heme</keyword>
<keyword evidence="17 19" id="KW-0406">Ion transport</keyword>
<keyword evidence="26" id="KW-1185">Reference proteome</keyword>
<evidence type="ECO:0000256" key="3">
    <source>
        <dbReference type="ARBA" id="ARBA00006113"/>
    </source>
</evidence>
<dbReference type="NCBIfam" id="TIGR00782">
    <property type="entry name" value="ccoP"/>
    <property type="match status" value="1"/>
</dbReference>
<comment type="subunit">
    <text evidence="19">Component of the cbb3-type cytochrome c oxidase.</text>
</comment>
<evidence type="ECO:0000256" key="10">
    <source>
        <dbReference type="ARBA" id="ARBA00022723"/>
    </source>
</evidence>
<keyword evidence="4 19" id="KW-0813">Transport</keyword>
<evidence type="ECO:0000256" key="19">
    <source>
        <dbReference type="PIRNR" id="PIRNR000006"/>
    </source>
</evidence>
<dbReference type="GO" id="GO:0005886">
    <property type="term" value="C:plasma membrane"/>
    <property type="evidence" value="ECO:0007669"/>
    <property type="project" value="UniProtKB-SubCell"/>
</dbReference>
<feature type="domain" description="Cytochrome c" evidence="24">
    <location>
        <begin position="212"/>
        <end position="293"/>
    </location>
</feature>
<evidence type="ECO:0000256" key="14">
    <source>
        <dbReference type="ARBA" id="ARBA00022989"/>
    </source>
</evidence>
<dbReference type="PANTHER" id="PTHR33751">
    <property type="entry name" value="CBB3-TYPE CYTOCHROME C OXIDASE SUBUNIT FIXP"/>
    <property type="match status" value="1"/>
</dbReference>
<comment type="function">
    <text evidence="19">C-type cytochrome. Part of the cbb3-type cytochrome c oxidase complex.</text>
</comment>
<dbReference type="InterPro" id="IPR004678">
    <property type="entry name" value="Cyt_c_oxidase_cbb3_su3"/>
</dbReference>
<evidence type="ECO:0000256" key="4">
    <source>
        <dbReference type="ARBA" id="ARBA00022448"/>
    </source>
</evidence>
<reference evidence="26" key="1">
    <citation type="submission" date="2018-03" db="EMBL/GenBank/DDBJ databases">
        <title>Genomic analysis of the strain SH-1 isolated from shrimp intestine.</title>
        <authorList>
            <person name="Kim Y.-S."/>
            <person name="Kim S.-E."/>
            <person name="Kim K.-H."/>
        </authorList>
    </citation>
    <scope>NUCLEOTIDE SEQUENCE [LARGE SCALE GENOMIC DNA]</scope>
    <source>
        <strain evidence="26">SH-1</strain>
    </source>
</reference>
<keyword evidence="11" id="KW-0677">Repeat</keyword>
<dbReference type="KEGG" id="thas:C6Y53_09495"/>
<dbReference type="Gene3D" id="6.10.280.130">
    <property type="match status" value="1"/>
</dbReference>
<dbReference type="EMBL" id="CP027665">
    <property type="protein sequence ID" value="AVO37915.1"/>
    <property type="molecule type" value="Genomic_DNA"/>
</dbReference>
<feature type="compositionally biased region" description="Basic and acidic residues" evidence="22">
    <location>
        <begin position="1"/>
        <end position="16"/>
    </location>
</feature>
<keyword evidence="8 19" id="KW-0679">Respiratory chain</keyword>
<feature type="binding site" description="axial binding residue" evidence="20">
    <location>
        <position position="229"/>
    </location>
    <ligand>
        <name>heme c</name>
        <dbReference type="ChEBI" id="CHEBI:61717"/>
        <label>2</label>
    </ligand>
    <ligandPart>
        <name>Fe</name>
        <dbReference type="ChEBI" id="CHEBI:18248"/>
    </ligandPart>
</feature>
<keyword evidence="18 19" id="KW-0472">Membrane</keyword>
<dbReference type="PROSITE" id="PS51007">
    <property type="entry name" value="CYTC"/>
    <property type="match status" value="2"/>
</dbReference>
<organism evidence="25 26">
    <name type="scientific">Pukyongiella litopenaei</name>
    <dbReference type="NCBI Taxonomy" id="2605946"/>
    <lineage>
        <taxon>Bacteria</taxon>
        <taxon>Pseudomonadati</taxon>
        <taxon>Pseudomonadota</taxon>
        <taxon>Alphaproteobacteria</taxon>
        <taxon>Rhodobacterales</taxon>
        <taxon>Paracoccaceae</taxon>
        <taxon>Pukyongiella</taxon>
    </lineage>
</organism>
<feature type="binding site" description="covalent" evidence="21">
    <location>
        <position position="228"/>
    </location>
    <ligand>
        <name>heme c</name>
        <dbReference type="ChEBI" id="CHEBI:61717"/>
        <label>2</label>
    </ligand>
</feature>
<dbReference type="Gene3D" id="1.10.760.10">
    <property type="entry name" value="Cytochrome c-like domain"/>
    <property type="match status" value="2"/>
</dbReference>
<keyword evidence="9 23" id="KW-0812">Transmembrane</keyword>
<sequence>MSDPKHDNNDGDRQSELGHGTTGHVWDGIEEWDNPMPRWWVWTFYITIIWAVGYTIAYPAWPMINSATAGLLGYSTRAEVAQDIAAAEEANAEINTRLASTDMVEIEADQELNAYAVSAGAAVFRTWCAQCHGSGAAGAKGYPNLLDDDWLWGGDVEAIHTTVAHGIRNEDDDDARYSEMPAFGRDEILEAEQIDEVVNFVMSLSGDPQDASMVEAGAEVFADNCAACHMEDGTGDRDQGAPNLADAIWLYGGDYDTLVETVTNSRFGVMPAWQTRLTEAQVRAVTAYVHQLGGGE</sequence>
<keyword evidence="15 19" id="KW-0560">Oxidoreductase</keyword>
<keyword evidence="14 23" id="KW-1133">Transmembrane helix</keyword>
<dbReference type="InterPro" id="IPR036909">
    <property type="entry name" value="Cyt_c-like_dom_sf"/>
</dbReference>
<evidence type="ECO:0000256" key="22">
    <source>
        <dbReference type="SAM" id="MobiDB-lite"/>
    </source>
</evidence>
<dbReference type="RefSeq" id="WP_106472233.1">
    <property type="nucleotide sequence ID" value="NZ_CP027665.1"/>
</dbReference>
<evidence type="ECO:0000256" key="13">
    <source>
        <dbReference type="ARBA" id="ARBA00022982"/>
    </source>
</evidence>
<evidence type="ECO:0000256" key="5">
    <source>
        <dbReference type="ARBA" id="ARBA00022475"/>
    </source>
</evidence>
<evidence type="ECO:0000256" key="9">
    <source>
        <dbReference type="ARBA" id="ARBA00022692"/>
    </source>
</evidence>
<dbReference type="GO" id="GO:0009055">
    <property type="term" value="F:electron transfer activity"/>
    <property type="evidence" value="ECO:0007669"/>
    <property type="project" value="InterPro"/>
</dbReference>
<feature type="binding site" description="axial binding residue" evidence="20">
    <location>
        <position position="270"/>
    </location>
    <ligand>
        <name>heme c</name>
        <dbReference type="ChEBI" id="CHEBI:61717"/>
        <label>1</label>
    </ligand>
    <ligandPart>
        <name>Fe</name>
        <dbReference type="ChEBI" id="CHEBI:18248"/>
    </ligandPart>
</feature>
<feature type="binding site" description="covalent" evidence="21">
    <location>
        <position position="225"/>
    </location>
    <ligand>
        <name>heme c</name>
        <dbReference type="ChEBI" id="CHEBI:61717"/>
        <label>2</label>
    </ligand>
</feature>
<dbReference type="GO" id="GO:0006119">
    <property type="term" value="P:oxidative phosphorylation"/>
    <property type="evidence" value="ECO:0007669"/>
    <property type="project" value="UniProtKB-UniPathway"/>
</dbReference>
<keyword evidence="16 19" id="KW-0408">Iron</keyword>
<evidence type="ECO:0000256" key="16">
    <source>
        <dbReference type="ARBA" id="ARBA00023004"/>
    </source>
</evidence>